<dbReference type="Pfam" id="PF16161">
    <property type="entry name" value="DUF4867"/>
    <property type="match status" value="1"/>
</dbReference>
<evidence type="ECO:0000313" key="1">
    <source>
        <dbReference type="EMBL" id="RGC33617.1"/>
    </source>
</evidence>
<gene>
    <name evidence="1" type="ORF">DWX41_05415</name>
</gene>
<name>A0A3E2WZW2_9FIRM</name>
<organism evidence="1 2">
    <name type="scientific">Hungatella hathewayi</name>
    <dbReference type="NCBI Taxonomy" id="154046"/>
    <lineage>
        <taxon>Bacteria</taxon>
        <taxon>Bacillati</taxon>
        <taxon>Bacillota</taxon>
        <taxon>Clostridia</taxon>
        <taxon>Lachnospirales</taxon>
        <taxon>Lachnospiraceae</taxon>
        <taxon>Hungatella</taxon>
    </lineage>
</organism>
<dbReference type="AlphaFoldDB" id="A0A3E2WZW2"/>
<evidence type="ECO:0000313" key="2">
    <source>
        <dbReference type="Proteomes" id="UP000261111"/>
    </source>
</evidence>
<protein>
    <submittedName>
        <fullName evidence="1">DUF4867 family protein</fullName>
    </submittedName>
</protein>
<accession>A0A3E2WZW2</accession>
<dbReference type="InterPro" id="IPR032358">
    <property type="entry name" value="DUF4867"/>
</dbReference>
<reference evidence="1 2" key="1">
    <citation type="submission" date="2018-08" db="EMBL/GenBank/DDBJ databases">
        <title>A genome reference for cultivated species of the human gut microbiota.</title>
        <authorList>
            <person name="Zou Y."/>
            <person name="Xue W."/>
            <person name="Luo G."/>
        </authorList>
    </citation>
    <scope>NUCLEOTIDE SEQUENCE [LARGE SCALE GENOMIC DNA]</scope>
    <source>
        <strain evidence="1 2">AF19-21</strain>
    </source>
</reference>
<sequence>MEPIYHVTDEKFTRYGRILSSFPVKRLAEKAAGFDRTFDGVKYERSIAELEELEEFQHIQRWFGGESRLQCGLCWGHNVKMNAVEYHRSSEINIGAEDMILMLGDLRDVKDNQYDSKLLELFFVPRETAVELFGTTLHFAPCQTSDVGFSTVIILPDMTNAPLSEKIREEIPLKKGEERLLFGNNKWLIAHPECDDAKNSFAYPGVQGENRTAVWDGIG</sequence>
<dbReference type="RefSeq" id="WP_025655456.1">
    <property type="nucleotide sequence ID" value="NZ_QVIA01000005.1"/>
</dbReference>
<proteinExistence type="predicted"/>
<dbReference type="EMBL" id="QVIA01000005">
    <property type="protein sequence ID" value="RGC33617.1"/>
    <property type="molecule type" value="Genomic_DNA"/>
</dbReference>
<dbReference type="GeneID" id="93333496"/>
<comment type="caution">
    <text evidence="1">The sequence shown here is derived from an EMBL/GenBank/DDBJ whole genome shotgun (WGS) entry which is preliminary data.</text>
</comment>
<dbReference type="Proteomes" id="UP000261111">
    <property type="component" value="Unassembled WGS sequence"/>
</dbReference>